<evidence type="ECO:0000313" key="9">
    <source>
        <dbReference type="Proteomes" id="UP000887565"/>
    </source>
</evidence>
<evidence type="ECO:0000256" key="3">
    <source>
        <dbReference type="ARBA" id="ARBA00023136"/>
    </source>
</evidence>
<dbReference type="GO" id="GO:0048013">
    <property type="term" value="P:ephrin receptor signaling pathway"/>
    <property type="evidence" value="ECO:0007669"/>
    <property type="project" value="TreeGrafter"/>
</dbReference>
<protein>
    <submittedName>
        <fullName evidence="10">Ephrin RBD domain-containing protein</fullName>
    </submittedName>
</protein>
<dbReference type="PANTHER" id="PTHR11304:SF29">
    <property type="entry name" value="EPHRIN"/>
    <property type="match status" value="1"/>
</dbReference>
<dbReference type="WBParaSite" id="nRc.2.0.1.t12059-RA">
    <property type="protein sequence ID" value="nRc.2.0.1.t12059-RA"/>
    <property type="gene ID" value="nRc.2.0.1.g12059"/>
</dbReference>
<keyword evidence="2" id="KW-0732">Signal</keyword>
<organism evidence="9 10">
    <name type="scientific">Romanomermis culicivorax</name>
    <name type="common">Nematode worm</name>
    <dbReference type="NCBI Taxonomy" id="13658"/>
    <lineage>
        <taxon>Eukaryota</taxon>
        <taxon>Metazoa</taxon>
        <taxon>Ecdysozoa</taxon>
        <taxon>Nematoda</taxon>
        <taxon>Enoplea</taxon>
        <taxon>Dorylaimia</taxon>
        <taxon>Mermithida</taxon>
        <taxon>Mermithoidea</taxon>
        <taxon>Mermithidae</taxon>
        <taxon>Romanomermis</taxon>
    </lineage>
</organism>
<comment type="subcellular location">
    <subcellularLocation>
        <location evidence="1">Membrane</location>
    </subcellularLocation>
</comment>
<keyword evidence="5" id="KW-0325">Glycoprotein</keyword>
<comment type="similarity">
    <text evidence="6 7">Belongs to the ephrin family.</text>
</comment>
<dbReference type="GO" id="GO:0005886">
    <property type="term" value="C:plasma membrane"/>
    <property type="evidence" value="ECO:0007669"/>
    <property type="project" value="TreeGrafter"/>
</dbReference>
<dbReference type="InterPro" id="IPR031328">
    <property type="entry name" value="Ephrin"/>
</dbReference>
<evidence type="ECO:0000259" key="8">
    <source>
        <dbReference type="PROSITE" id="PS51551"/>
    </source>
</evidence>
<keyword evidence="3 7" id="KW-0472">Membrane</keyword>
<dbReference type="InterPro" id="IPR008972">
    <property type="entry name" value="Cupredoxin"/>
</dbReference>
<proteinExistence type="inferred from homology"/>
<sequence>MTRFEDEVLIHKNVLPIKVFKMMVLVVVATQPSKAPRFRTQGDGSKSALLQARIRDTVDIYCPTYNSTLENDQAEYSAIYMVTKYGYENCVLDKPRQVGRCSNPSAHTVIKLTFRDFTPLPFGLEFKPGNTYYFVFNEVMVKKIRILKKYTCTLVFYNSVKSIATSNGSYQGLHNTQGGLCQNKNLRLKVQVESEQQGRQSGELPAPKNLFHNFSPFAYNAHPSPKVAPLPSHYTERQETLIKTIDNDEISIDENSHDRHGFTSNSNIVDHRRINSPKLDWKAVRDNNIQSDRSNNLELLNQENFETGSGYDNGNKERLILYEIHETYELDKSQSSKLTNSARPLRRTLIFCAIFLIRLLINSRL</sequence>
<dbReference type="PRINTS" id="PR01347">
    <property type="entry name" value="EPHRIN"/>
</dbReference>
<dbReference type="Pfam" id="PF00812">
    <property type="entry name" value="Ephrin"/>
    <property type="match status" value="1"/>
</dbReference>
<dbReference type="InterPro" id="IPR001799">
    <property type="entry name" value="Ephrin_RBD"/>
</dbReference>
<dbReference type="PROSITE" id="PS51551">
    <property type="entry name" value="EPHRIN_RBD_2"/>
    <property type="match status" value="1"/>
</dbReference>
<evidence type="ECO:0000256" key="6">
    <source>
        <dbReference type="PROSITE-ProRule" id="PRU00884"/>
    </source>
</evidence>
<dbReference type="SUPFAM" id="SSF49503">
    <property type="entry name" value="Cupredoxins"/>
    <property type="match status" value="1"/>
</dbReference>
<keyword evidence="4" id="KW-1015">Disulfide bond</keyword>
<dbReference type="Gene3D" id="2.60.40.420">
    <property type="entry name" value="Cupredoxins - blue copper proteins"/>
    <property type="match status" value="1"/>
</dbReference>
<feature type="domain" description="Ephrin RBD" evidence="8">
    <location>
        <begin position="23"/>
        <end position="192"/>
    </location>
</feature>
<name>A0A915ICZ2_ROMCU</name>
<accession>A0A915ICZ2</accession>
<evidence type="ECO:0000256" key="2">
    <source>
        <dbReference type="ARBA" id="ARBA00022729"/>
    </source>
</evidence>
<evidence type="ECO:0000256" key="5">
    <source>
        <dbReference type="ARBA" id="ARBA00023180"/>
    </source>
</evidence>
<evidence type="ECO:0000256" key="7">
    <source>
        <dbReference type="RuleBase" id="RU004375"/>
    </source>
</evidence>
<dbReference type="Proteomes" id="UP000887565">
    <property type="component" value="Unplaced"/>
</dbReference>
<reference evidence="10" key="1">
    <citation type="submission" date="2022-11" db="UniProtKB">
        <authorList>
            <consortium name="WormBaseParasite"/>
        </authorList>
    </citation>
    <scope>IDENTIFICATION</scope>
</reference>
<comment type="caution">
    <text evidence="6">Lacks conserved residue(s) required for the propagation of feature annotation.</text>
</comment>
<dbReference type="AlphaFoldDB" id="A0A915ICZ2"/>
<keyword evidence="9" id="KW-1185">Reference proteome</keyword>
<evidence type="ECO:0000256" key="1">
    <source>
        <dbReference type="ARBA" id="ARBA00004370"/>
    </source>
</evidence>
<evidence type="ECO:0000256" key="4">
    <source>
        <dbReference type="ARBA" id="ARBA00023157"/>
    </source>
</evidence>
<dbReference type="PANTHER" id="PTHR11304">
    <property type="entry name" value="EPHRIN"/>
    <property type="match status" value="1"/>
</dbReference>
<dbReference type="GO" id="GO:0007411">
    <property type="term" value="P:axon guidance"/>
    <property type="evidence" value="ECO:0007669"/>
    <property type="project" value="TreeGrafter"/>
</dbReference>
<evidence type="ECO:0000313" key="10">
    <source>
        <dbReference type="WBParaSite" id="nRc.2.0.1.t12059-RA"/>
    </source>
</evidence>
<dbReference type="GO" id="GO:0046875">
    <property type="term" value="F:ephrin receptor binding"/>
    <property type="evidence" value="ECO:0007669"/>
    <property type="project" value="TreeGrafter"/>
</dbReference>